<dbReference type="KEGG" id="mcha:111025027"/>
<evidence type="ECO:0000313" key="3">
    <source>
        <dbReference type="RefSeq" id="XP_022158573.1"/>
    </source>
</evidence>
<dbReference type="InterPro" id="IPR025724">
    <property type="entry name" value="GAG-pre-integrase_dom"/>
</dbReference>
<gene>
    <name evidence="3" type="primary">LOC111025027</name>
</gene>
<evidence type="ECO:0000313" key="2">
    <source>
        <dbReference type="Proteomes" id="UP000504603"/>
    </source>
</evidence>
<reference evidence="3" key="1">
    <citation type="submission" date="2025-08" db="UniProtKB">
        <authorList>
            <consortium name="RefSeq"/>
        </authorList>
    </citation>
    <scope>IDENTIFICATION</scope>
    <source>
        <strain evidence="3">OHB3-1</strain>
    </source>
</reference>
<dbReference type="InterPro" id="IPR039537">
    <property type="entry name" value="Retrotran_Ty1/copia-like"/>
</dbReference>
<dbReference type="Proteomes" id="UP000504603">
    <property type="component" value="Unplaced"/>
</dbReference>
<evidence type="ECO:0000259" key="1">
    <source>
        <dbReference type="Pfam" id="PF13976"/>
    </source>
</evidence>
<dbReference type="AlphaFoldDB" id="A0A6J1DWG8"/>
<organism evidence="2 3">
    <name type="scientific">Momordica charantia</name>
    <name type="common">Bitter gourd</name>
    <name type="synonym">Balsam pear</name>
    <dbReference type="NCBI Taxonomy" id="3673"/>
    <lineage>
        <taxon>Eukaryota</taxon>
        <taxon>Viridiplantae</taxon>
        <taxon>Streptophyta</taxon>
        <taxon>Embryophyta</taxon>
        <taxon>Tracheophyta</taxon>
        <taxon>Spermatophyta</taxon>
        <taxon>Magnoliopsida</taxon>
        <taxon>eudicotyledons</taxon>
        <taxon>Gunneridae</taxon>
        <taxon>Pentapetalae</taxon>
        <taxon>rosids</taxon>
        <taxon>fabids</taxon>
        <taxon>Cucurbitales</taxon>
        <taxon>Cucurbitaceae</taxon>
        <taxon>Momordiceae</taxon>
        <taxon>Momordica</taxon>
    </lineage>
</organism>
<name>A0A6J1DWG8_MOMCH</name>
<sequence>MLQMNLETSHLDLSIMVMVKFKLEMGQDIKTGQLLLQGKVHEGLYQFELQKASSPPLSNVSLSHPSPCNDSSTVLTTTLNFSDSPMLHSPIVCNSSALDIWHRRLGHPAFSTVQHVLRLCNISVSSNKIHSLCHACAIAKSHNLPFQSSQTQYHAPLQLVVADLWGPAFVSSRNGFRYFISFVDAYSRYT</sequence>
<keyword evidence="2" id="KW-1185">Reference proteome</keyword>
<dbReference type="OrthoDB" id="1436019at2759"/>
<dbReference type="GeneID" id="111025027"/>
<dbReference type="RefSeq" id="XP_022158573.1">
    <property type="nucleotide sequence ID" value="XM_022302881.1"/>
</dbReference>
<dbReference type="PANTHER" id="PTHR42648">
    <property type="entry name" value="TRANSPOSASE, PUTATIVE-RELATED"/>
    <property type="match status" value="1"/>
</dbReference>
<feature type="domain" description="GAG-pre-integrase" evidence="1">
    <location>
        <begin position="91"/>
        <end position="141"/>
    </location>
</feature>
<proteinExistence type="predicted"/>
<protein>
    <submittedName>
        <fullName evidence="3">Uncharacterized protein LOC111025027</fullName>
    </submittedName>
</protein>
<dbReference type="Pfam" id="PF13976">
    <property type="entry name" value="gag_pre-integrs"/>
    <property type="match status" value="1"/>
</dbReference>
<accession>A0A6J1DWG8</accession>
<dbReference type="PANTHER" id="PTHR42648:SF26">
    <property type="entry name" value="INTEGRASE CATALYTIC DOMAIN-CONTAINING PROTEIN"/>
    <property type="match status" value="1"/>
</dbReference>